<dbReference type="Proteomes" id="UP000316242">
    <property type="component" value="Unassembled WGS sequence"/>
</dbReference>
<evidence type="ECO:0000256" key="1">
    <source>
        <dbReference type="ARBA" id="ARBA00022723"/>
    </source>
</evidence>
<evidence type="ECO:0000256" key="2">
    <source>
        <dbReference type="ARBA" id="ARBA00022833"/>
    </source>
</evidence>
<dbReference type="RefSeq" id="WP_141357107.1">
    <property type="nucleotide sequence ID" value="NZ_BAAAWM010000001.1"/>
</dbReference>
<dbReference type="PANTHER" id="PTHR11079">
    <property type="entry name" value="CYTOSINE DEAMINASE FAMILY MEMBER"/>
    <property type="match status" value="1"/>
</dbReference>
<evidence type="ECO:0000313" key="5">
    <source>
        <dbReference type="Proteomes" id="UP000316242"/>
    </source>
</evidence>
<evidence type="ECO:0000313" key="4">
    <source>
        <dbReference type="EMBL" id="GEC12287.1"/>
    </source>
</evidence>
<keyword evidence="1" id="KW-0479">Metal-binding</keyword>
<reference evidence="4 5" key="1">
    <citation type="submission" date="2019-06" db="EMBL/GenBank/DDBJ databases">
        <title>Whole genome shotgun sequence of Glutamicibacter nicotianae NBRC 14234.</title>
        <authorList>
            <person name="Hosoyama A."/>
            <person name="Uohara A."/>
            <person name="Ohji S."/>
            <person name="Ichikawa N."/>
        </authorList>
    </citation>
    <scope>NUCLEOTIDE SEQUENCE [LARGE SCALE GENOMIC DNA]</scope>
    <source>
        <strain evidence="4 5">NBRC 14234</strain>
    </source>
</reference>
<dbReference type="SUPFAM" id="SSF53927">
    <property type="entry name" value="Cytidine deaminase-like"/>
    <property type="match status" value="1"/>
</dbReference>
<dbReference type="InterPro" id="IPR002125">
    <property type="entry name" value="CMP_dCMP_dom"/>
</dbReference>
<gene>
    <name evidence="4" type="primary">cdd</name>
    <name evidence="4" type="ORF">ANI01nite_14900</name>
</gene>
<dbReference type="Gene3D" id="3.40.140.10">
    <property type="entry name" value="Cytidine Deaminase, domain 2"/>
    <property type="match status" value="1"/>
</dbReference>
<feature type="domain" description="CMP/dCMP-type deaminase" evidence="3">
    <location>
        <begin position="5"/>
        <end position="120"/>
    </location>
</feature>
<dbReference type="EMBL" id="BJNE01000005">
    <property type="protein sequence ID" value="GEC12287.1"/>
    <property type="molecule type" value="Genomic_DNA"/>
</dbReference>
<comment type="caution">
    <text evidence="4">The sequence shown here is derived from an EMBL/GenBank/DDBJ whole genome shotgun (WGS) entry which is preliminary data.</text>
</comment>
<accession>A0ABQ0RKE6</accession>
<dbReference type="CDD" id="cd01285">
    <property type="entry name" value="nucleoside_deaminase"/>
    <property type="match status" value="1"/>
</dbReference>
<dbReference type="PROSITE" id="PS00903">
    <property type="entry name" value="CYT_DCMP_DEAMINASES_1"/>
    <property type="match status" value="1"/>
</dbReference>
<dbReference type="PROSITE" id="PS51747">
    <property type="entry name" value="CYT_DCMP_DEAMINASES_2"/>
    <property type="match status" value="1"/>
</dbReference>
<keyword evidence="5" id="KW-1185">Reference proteome</keyword>
<name>A0ABQ0RKE6_GLUNI</name>
<protein>
    <submittedName>
        <fullName evidence="4">tRNA-specific adenosine deaminase</fullName>
    </submittedName>
</protein>
<sequence length="154" mass="16505">MTQETMDETGYEAALQAARAGAAEGGVPIGSSLAGAEGVIAAGHNRRVQQGDPTAHAEIDALRAAGRRSSYRDLTLYTTLAPCALCSGAIVLFKIPRVIVGEDRTFSGEIAWLRERGVLVEVLQDQRAEALMERFIAEHPEIWNEDIAEEPAGS</sequence>
<dbReference type="Pfam" id="PF00383">
    <property type="entry name" value="dCMP_cyt_deam_1"/>
    <property type="match status" value="1"/>
</dbReference>
<keyword evidence="2" id="KW-0862">Zinc</keyword>
<evidence type="ECO:0000259" key="3">
    <source>
        <dbReference type="PROSITE" id="PS51747"/>
    </source>
</evidence>
<dbReference type="PANTHER" id="PTHR11079:SF190">
    <property type="entry name" value="CYTOSINE DEAMINASE"/>
    <property type="match status" value="1"/>
</dbReference>
<proteinExistence type="predicted"/>
<organism evidence="4 5">
    <name type="scientific">Glutamicibacter nicotianae</name>
    <name type="common">Arthrobacter nicotianae</name>
    <dbReference type="NCBI Taxonomy" id="37929"/>
    <lineage>
        <taxon>Bacteria</taxon>
        <taxon>Bacillati</taxon>
        <taxon>Actinomycetota</taxon>
        <taxon>Actinomycetes</taxon>
        <taxon>Micrococcales</taxon>
        <taxon>Micrococcaceae</taxon>
        <taxon>Glutamicibacter</taxon>
    </lineage>
</organism>
<dbReference type="InterPro" id="IPR016193">
    <property type="entry name" value="Cytidine_deaminase-like"/>
</dbReference>
<dbReference type="InterPro" id="IPR016192">
    <property type="entry name" value="APOBEC/CMP_deaminase_Zn-bd"/>
</dbReference>